<proteinExistence type="evidence at transcript level"/>
<keyword evidence="4" id="KW-0479">Metal-binding</keyword>
<gene>
    <name evidence="13" type="primary">UTX</name>
</gene>
<evidence type="ECO:0000256" key="8">
    <source>
        <dbReference type="ARBA" id="ARBA00023002"/>
    </source>
</evidence>
<dbReference type="InterPro" id="IPR048560">
    <property type="entry name" value="KDM6A_B-like_GATAL"/>
</dbReference>
<organism evidence="13">
    <name type="scientific">Colaphellus bowringi</name>
    <dbReference type="NCBI Taxonomy" id="561076"/>
    <lineage>
        <taxon>Eukaryota</taxon>
        <taxon>Metazoa</taxon>
        <taxon>Ecdysozoa</taxon>
        <taxon>Arthropoda</taxon>
        <taxon>Hexapoda</taxon>
        <taxon>Insecta</taxon>
        <taxon>Pterygota</taxon>
        <taxon>Neoptera</taxon>
        <taxon>Endopterygota</taxon>
        <taxon>Coleoptera</taxon>
        <taxon>Polyphaga</taxon>
        <taxon>Cucujiformia</taxon>
        <taxon>Chrysomeloidea</taxon>
        <taxon>Chrysomelidae</taxon>
        <taxon>Chrysomelinae</taxon>
        <taxon>Chrysomelini</taxon>
        <taxon>Colaphellus</taxon>
    </lineage>
</organism>
<dbReference type="Pfam" id="PF21322">
    <property type="entry name" value="KDM6_C-hel"/>
    <property type="match status" value="1"/>
</dbReference>
<dbReference type="PROSITE" id="PS51184">
    <property type="entry name" value="JMJC"/>
    <property type="match status" value="1"/>
</dbReference>
<comment type="cofactor">
    <cofactor evidence="1">
        <name>Fe(2+)</name>
        <dbReference type="ChEBI" id="CHEBI:29033"/>
    </cofactor>
</comment>
<dbReference type="GO" id="GO:0071558">
    <property type="term" value="F:histone H3K27me2/H3K27me3 demethylase activity"/>
    <property type="evidence" value="ECO:0007669"/>
    <property type="project" value="TreeGrafter"/>
</dbReference>
<feature type="domain" description="JmjC" evidence="12">
    <location>
        <begin position="1"/>
        <end position="141"/>
    </location>
</feature>
<evidence type="ECO:0000256" key="4">
    <source>
        <dbReference type="ARBA" id="ARBA00022723"/>
    </source>
</evidence>
<evidence type="ECO:0000256" key="1">
    <source>
        <dbReference type="ARBA" id="ARBA00001954"/>
    </source>
</evidence>
<keyword evidence="10" id="KW-0539">Nucleus</keyword>
<keyword evidence="7" id="KW-0223">Dioxygenase</keyword>
<keyword evidence="9" id="KW-0408">Iron</keyword>
<keyword evidence="6" id="KW-0156">Chromatin regulator</keyword>
<accession>A0A9E8M7B1</accession>
<evidence type="ECO:0000256" key="6">
    <source>
        <dbReference type="ARBA" id="ARBA00022853"/>
    </source>
</evidence>
<comment type="subcellular location">
    <subcellularLocation>
        <location evidence="2">Nucleus</location>
    </subcellularLocation>
</comment>
<dbReference type="SUPFAM" id="SSF51197">
    <property type="entry name" value="Clavaminate synthase-like"/>
    <property type="match status" value="1"/>
</dbReference>
<reference evidence="13" key="1">
    <citation type="submission" date="2022-05" db="EMBL/GenBank/DDBJ databases">
        <authorList>
            <person name="X L.J. Sr."/>
            <person name="Z T."/>
        </authorList>
    </citation>
    <scope>NUCLEOTIDE SEQUENCE</scope>
</reference>
<evidence type="ECO:0000256" key="5">
    <source>
        <dbReference type="ARBA" id="ARBA00022833"/>
    </source>
</evidence>
<dbReference type="Gene3D" id="2.10.110.20">
    <property type="match status" value="1"/>
</dbReference>
<dbReference type="GO" id="GO:0044666">
    <property type="term" value="C:MLL3/4 complex"/>
    <property type="evidence" value="ECO:0007669"/>
    <property type="project" value="TreeGrafter"/>
</dbReference>
<dbReference type="FunFam" id="2.10.110.20:FF:000002">
    <property type="entry name" value="lysine-specific demethylase 6A isoform X2"/>
    <property type="match status" value="1"/>
</dbReference>
<evidence type="ECO:0000256" key="11">
    <source>
        <dbReference type="ARBA" id="ARBA00034483"/>
    </source>
</evidence>
<evidence type="ECO:0000256" key="3">
    <source>
        <dbReference type="ARBA" id="ARBA00022553"/>
    </source>
</evidence>
<keyword evidence="3" id="KW-0597">Phosphoprotein</keyword>
<dbReference type="GO" id="GO:0000978">
    <property type="term" value="F:RNA polymerase II cis-regulatory region sequence-specific DNA binding"/>
    <property type="evidence" value="ECO:0007669"/>
    <property type="project" value="TreeGrafter"/>
</dbReference>
<evidence type="ECO:0000256" key="9">
    <source>
        <dbReference type="ARBA" id="ARBA00023004"/>
    </source>
</evidence>
<name>A0A9E8M7B1_9CUCU</name>
<evidence type="ECO:0000313" key="13">
    <source>
        <dbReference type="EMBL" id="WAB05094.1"/>
    </source>
</evidence>
<dbReference type="Pfam" id="PF02373">
    <property type="entry name" value="JmjC"/>
    <property type="match status" value="1"/>
</dbReference>
<dbReference type="InterPro" id="IPR003347">
    <property type="entry name" value="JmjC_dom"/>
</dbReference>
<dbReference type="Pfam" id="PF21326">
    <property type="entry name" value="KDM6_GATAL"/>
    <property type="match status" value="1"/>
</dbReference>
<evidence type="ECO:0000256" key="2">
    <source>
        <dbReference type="ARBA" id="ARBA00004123"/>
    </source>
</evidence>
<dbReference type="PANTHER" id="PTHR14017">
    <property type="entry name" value="LYSINE-SPECIFIC DEMETHYLASE"/>
    <property type="match status" value="1"/>
</dbReference>
<dbReference type="EMBL" id="ON637168">
    <property type="protein sequence ID" value="WAB05094.1"/>
    <property type="molecule type" value="mRNA"/>
</dbReference>
<comment type="similarity">
    <text evidence="11">Belongs to the UTX family.</text>
</comment>
<dbReference type="InterPro" id="IPR048562">
    <property type="entry name" value="KDM6A_B-like_C-hel"/>
</dbReference>
<dbReference type="InterPro" id="IPR046941">
    <property type="entry name" value="KDM6_GATAL_sf"/>
</dbReference>
<dbReference type="PANTHER" id="PTHR14017:SF1">
    <property type="entry name" value="LD02225P"/>
    <property type="match status" value="1"/>
</dbReference>
<dbReference type="SMART" id="SM00558">
    <property type="entry name" value="JmjC"/>
    <property type="match status" value="1"/>
</dbReference>
<sequence length="284" mass="33142">MLSHVGHVILGMNTVQLYMKVPGSRTPGHQENNNFCSININIGPGDCEWFAVPDAYWGAIYALCEQHQLNYLHGSWWPVLEDLYHANIPVYRFLQRPGDLVWVNAGCVHWVQAVGWCNNIAWNVGPLTARQYQLAIERYEWNKLQSFKSIVPMLHLSWNLARNIKVSDKRLFDLIKNCLLRTLVKCCRILEFVRMKGVEVKFHGRGKNESSHYCGHCEVEVFDILFIKEQEKRHVVHCMDCARKQSANLEGFVCLEEYKLQELCDVYNNFKLYSDSNQDQYRLV</sequence>
<dbReference type="GO" id="GO:0031490">
    <property type="term" value="F:chromatin DNA binding"/>
    <property type="evidence" value="ECO:0007669"/>
    <property type="project" value="TreeGrafter"/>
</dbReference>
<dbReference type="GO" id="GO:0046872">
    <property type="term" value="F:metal ion binding"/>
    <property type="evidence" value="ECO:0007669"/>
    <property type="project" value="UniProtKB-KW"/>
</dbReference>
<dbReference type="Gene3D" id="1.20.58.1370">
    <property type="match status" value="1"/>
</dbReference>
<dbReference type="Gene3D" id="2.60.120.650">
    <property type="entry name" value="Cupin"/>
    <property type="match status" value="1"/>
</dbReference>
<evidence type="ECO:0000256" key="7">
    <source>
        <dbReference type="ARBA" id="ARBA00022964"/>
    </source>
</evidence>
<evidence type="ECO:0000256" key="10">
    <source>
        <dbReference type="ARBA" id="ARBA00023242"/>
    </source>
</evidence>
<dbReference type="AlphaFoldDB" id="A0A9E8M7B1"/>
<keyword evidence="5" id="KW-0862">Zinc</keyword>
<keyword evidence="8" id="KW-0560">Oxidoreductase</keyword>
<protein>
    <submittedName>
        <fullName evidence="13">Utx histone demethylase</fullName>
    </submittedName>
</protein>
<evidence type="ECO:0000259" key="12">
    <source>
        <dbReference type="PROSITE" id="PS51184"/>
    </source>
</evidence>
<dbReference type="FunFam" id="1.20.58.1370:FF:000001">
    <property type="entry name" value="lysine-specific demethylase 6A isoform X2"/>
    <property type="match status" value="1"/>
</dbReference>
<dbReference type="GO" id="GO:0010468">
    <property type="term" value="P:regulation of gene expression"/>
    <property type="evidence" value="ECO:0007669"/>
    <property type="project" value="TreeGrafter"/>
</dbReference>
<dbReference type="InterPro" id="IPR051630">
    <property type="entry name" value="Corepressor-Demethylase"/>
</dbReference>